<feature type="domain" description="DUF6538" evidence="1">
    <location>
        <begin position="10"/>
        <end position="57"/>
    </location>
</feature>
<dbReference type="RefSeq" id="WP_322186220.1">
    <property type="nucleotide sequence ID" value="NZ_JAXLPB010000002.1"/>
</dbReference>
<dbReference type="Pfam" id="PF20172">
    <property type="entry name" value="DUF6538"/>
    <property type="match status" value="1"/>
</dbReference>
<proteinExistence type="predicted"/>
<comment type="caution">
    <text evidence="2">The sequence shown here is derived from an EMBL/GenBank/DDBJ whole genome shotgun (WGS) entry which is preliminary data.</text>
</comment>
<keyword evidence="3" id="KW-1185">Reference proteome</keyword>
<evidence type="ECO:0000259" key="1">
    <source>
        <dbReference type="Pfam" id="PF20172"/>
    </source>
</evidence>
<evidence type="ECO:0000313" key="3">
    <source>
        <dbReference type="Proteomes" id="UP001294412"/>
    </source>
</evidence>
<reference evidence="2 3" key="1">
    <citation type="submission" date="2023-12" db="EMBL/GenBank/DDBJ databases">
        <title>Description of Novel Strain Fulvimarina sp. 2208YS6-2-32 isolated from Uroteuthis (Photololigo) edulis.</title>
        <authorList>
            <person name="Park J.-S."/>
        </authorList>
    </citation>
    <scope>NUCLEOTIDE SEQUENCE [LARGE SCALE GENOMIC DNA]</scope>
    <source>
        <strain evidence="2 3">2208YS6-2-32</strain>
    </source>
</reference>
<evidence type="ECO:0000313" key="2">
    <source>
        <dbReference type="EMBL" id="MDY8108747.1"/>
    </source>
</evidence>
<name>A0ABU5I0U7_9HYPH</name>
<dbReference type="InterPro" id="IPR046668">
    <property type="entry name" value="DUF6538"/>
</dbReference>
<dbReference type="Proteomes" id="UP001294412">
    <property type="component" value="Unassembled WGS sequence"/>
</dbReference>
<protein>
    <submittedName>
        <fullName evidence="2">DUF6538 domain-containing protein</fullName>
    </submittedName>
</protein>
<accession>A0ABU5I0U7</accession>
<organism evidence="2 3">
    <name type="scientific">Fulvimarina uroteuthidis</name>
    <dbReference type="NCBI Taxonomy" id="3098149"/>
    <lineage>
        <taxon>Bacteria</taxon>
        <taxon>Pseudomonadati</taxon>
        <taxon>Pseudomonadota</taxon>
        <taxon>Alphaproteobacteria</taxon>
        <taxon>Hyphomicrobiales</taxon>
        <taxon>Aurantimonadaceae</taxon>
        <taxon>Fulvimarina</taxon>
    </lineage>
</organism>
<dbReference type="EMBL" id="JAXLPB010000002">
    <property type="protein sequence ID" value="MDY8108747.1"/>
    <property type="molecule type" value="Genomic_DNA"/>
</dbReference>
<gene>
    <name evidence="2" type="ORF">U0C82_06250</name>
</gene>
<sequence length="293" mass="33514">MARRHDIPTLERRGHTFCWRARVPVRFRRMPRQARLSFSLRLSDHRKAIYMAQRLNTLLADLTVRPTAAMTTKDQLEQIFRAEIERMNTYLEDIAFAARRAGTTDDVREMEADLEVGWAYRQGGRQHAGSNFAQTVSVEIGGERALHVDDEGGTIAPVHGDEVRRIGRLRLRVGIEGQSDERPRSVMRNRFKGGRRYRKPDAAAEDDEIGVRRSDRDHRVLKQLALMERDRADEGRDRDVATEDRVRARYGGSDLSDCLLDERLKVGCDGVGIEAAGIGARQVRRCRRPVRTV</sequence>